<dbReference type="STRING" id="1166073.SAMN05192530_101453"/>
<proteinExistence type="predicted"/>
<keyword evidence="2" id="KW-1185">Reference proteome</keyword>
<dbReference type="EMBL" id="FNIT01000001">
    <property type="protein sequence ID" value="SDN61030.1"/>
    <property type="molecule type" value="Genomic_DNA"/>
</dbReference>
<gene>
    <name evidence="1" type="ORF">SAMN05192530_101453</name>
</gene>
<reference evidence="1 2" key="1">
    <citation type="submission" date="2016-10" db="EMBL/GenBank/DDBJ databases">
        <authorList>
            <person name="de Groot N.N."/>
        </authorList>
    </citation>
    <scope>NUCLEOTIDE SEQUENCE [LARGE SCALE GENOMIC DNA]</scope>
    <source>
        <strain evidence="2">L7-484,KACC 16230,DSM 25025</strain>
    </source>
</reference>
<evidence type="ECO:0000313" key="1">
    <source>
        <dbReference type="EMBL" id="SDN61030.1"/>
    </source>
</evidence>
<accession>A0A1H0CSY8</accession>
<dbReference type="OrthoDB" id="9910656at2"/>
<dbReference type="AlphaFoldDB" id="A0A1H0CSY8"/>
<organism evidence="1 2">
    <name type="scientific">Aureimonas jatrophae</name>
    <dbReference type="NCBI Taxonomy" id="1166073"/>
    <lineage>
        <taxon>Bacteria</taxon>
        <taxon>Pseudomonadati</taxon>
        <taxon>Pseudomonadota</taxon>
        <taxon>Alphaproteobacteria</taxon>
        <taxon>Hyphomicrobiales</taxon>
        <taxon>Aurantimonadaceae</taxon>
        <taxon>Aureimonas</taxon>
    </lineage>
</organism>
<protein>
    <submittedName>
        <fullName evidence="1">Uncharacterized protein</fullName>
    </submittedName>
</protein>
<sequence>MSDTPDLRVLLQRIGTELAAQAQVAEAIGELVPLLPELNEPMQARAQSIDALAQHLDELSRLLDRLAPLAPEDAVMPGVIEAVRLSDLLIRLKGGREATAAESGSVDFF</sequence>
<name>A0A1H0CSY8_9HYPH</name>
<dbReference type="RefSeq" id="WP_090668215.1">
    <property type="nucleotide sequence ID" value="NZ_FNIT01000001.1"/>
</dbReference>
<dbReference type="Proteomes" id="UP000198793">
    <property type="component" value="Unassembled WGS sequence"/>
</dbReference>
<evidence type="ECO:0000313" key="2">
    <source>
        <dbReference type="Proteomes" id="UP000198793"/>
    </source>
</evidence>